<keyword evidence="2" id="KW-0597">Phosphoprotein</keyword>
<evidence type="ECO:0000256" key="2">
    <source>
        <dbReference type="ARBA" id="ARBA00022553"/>
    </source>
</evidence>
<dbReference type="InterPro" id="IPR013503">
    <property type="entry name" value="Circadian_KaiC_bact"/>
</dbReference>
<keyword evidence="5" id="KW-0418">Kinase</keyword>
<dbReference type="InterPro" id="IPR030665">
    <property type="entry name" value="KaiC"/>
</dbReference>
<dbReference type="GO" id="GO:0042752">
    <property type="term" value="P:regulation of circadian rhythm"/>
    <property type="evidence" value="ECO:0007669"/>
    <property type="project" value="InterPro"/>
</dbReference>
<name>A0AAW9QRV0_9CHRO</name>
<evidence type="ECO:0000313" key="9">
    <source>
        <dbReference type="Proteomes" id="UP001328733"/>
    </source>
</evidence>
<dbReference type="PROSITE" id="PS51146">
    <property type="entry name" value="KAIC"/>
    <property type="match status" value="2"/>
</dbReference>
<dbReference type="Gene3D" id="3.40.50.300">
    <property type="entry name" value="P-loop containing nucleotide triphosphate hydrolases"/>
    <property type="match status" value="2"/>
</dbReference>
<gene>
    <name evidence="8" type="primary">kaiC</name>
    <name evidence="8" type="ORF">V0288_10485</name>
</gene>
<sequence length="506" mass="56411">MTQSTPPELIEKLETGIPGFDFLSEGGLPKGRATLIAGTAGSAKTVFACQFLAEGIKKGENGVFVTFEEPPVALRKNMRGFGWDIRQWEEDRKWAFVDASPQPEEKPMVTGEYDLGALIARIEFAIRKNNAKRVSMDSLGAIFSHLSDSAQVRSDLFRLASALRELEVTAIMTAERTQEYGDISRYGVEEFVADNVVILRNVLADEKRRRTIEILKYRGTDHQKGEYPFTIIPNKGAVIIPLSAIELEQKSSNIRITSGSAELDRMCGGGFFRDSIILVSGATGTGKTLMVTEFMEGGVKNNERCLIFAFEESREQLFRNATGWGVDYDRMEKEGKLKVVCRYPETTGLENHLIMMKEIIEEFKPNRVAVDSLSALERVSTLKGFREFIIGLTSFIKQQEVGGLFTSTTPTLLGGSSITEAHISTITDSIILLRYVEMYGEMRRGITVLKMRGSMHDKDIREFSIDNRGMHIGKPFRNVTGILAGTPMYTAQNEVERLSGLFEEGA</sequence>
<protein>
    <recommendedName>
        <fullName evidence="1">non-specific serine/threonine protein kinase</fullName>
        <ecNumber evidence="1">2.7.11.1</ecNumber>
    </recommendedName>
</protein>
<dbReference type="EC" id="2.7.11.1" evidence="1"/>
<keyword evidence="6" id="KW-0378">Hydrolase</keyword>
<dbReference type="CDD" id="cd19485">
    <property type="entry name" value="KaiC-N"/>
    <property type="match status" value="1"/>
</dbReference>
<keyword evidence="4" id="KW-0677">Repeat</keyword>
<dbReference type="Proteomes" id="UP001328733">
    <property type="component" value="Unassembled WGS sequence"/>
</dbReference>
<accession>A0AAW9QRV0</accession>
<dbReference type="PANTHER" id="PTHR42926">
    <property type="match status" value="1"/>
</dbReference>
<dbReference type="RefSeq" id="WP_332865024.1">
    <property type="nucleotide sequence ID" value="NZ_JBAFSM010000016.1"/>
</dbReference>
<dbReference type="EMBL" id="JBAFSM010000016">
    <property type="protein sequence ID" value="MEG3437546.1"/>
    <property type="molecule type" value="Genomic_DNA"/>
</dbReference>
<evidence type="ECO:0000313" key="8">
    <source>
        <dbReference type="EMBL" id="MEG3437546.1"/>
    </source>
</evidence>
<dbReference type="GO" id="GO:0016787">
    <property type="term" value="F:hydrolase activity"/>
    <property type="evidence" value="ECO:0007669"/>
    <property type="project" value="UniProtKB-KW"/>
</dbReference>
<dbReference type="AlphaFoldDB" id="A0AAW9QRV0"/>
<evidence type="ECO:0000256" key="4">
    <source>
        <dbReference type="ARBA" id="ARBA00022737"/>
    </source>
</evidence>
<evidence type="ECO:0000256" key="6">
    <source>
        <dbReference type="ARBA" id="ARBA00022801"/>
    </source>
</evidence>
<dbReference type="NCBIfam" id="NF006799">
    <property type="entry name" value="PRK09302.1"/>
    <property type="match status" value="1"/>
</dbReference>
<dbReference type="GO" id="GO:0006355">
    <property type="term" value="P:regulation of DNA-templated transcription"/>
    <property type="evidence" value="ECO:0007669"/>
    <property type="project" value="InterPro"/>
</dbReference>
<evidence type="ECO:0000256" key="5">
    <source>
        <dbReference type="ARBA" id="ARBA00022777"/>
    </source>
</evidence>
<keyword evidence="9" id="KW-1185">Reference proteome</keyword>
<reference evidence="8 9" key="1">
    <citation type="submission" date="2024-01" db="EMBL/GenBank/DDBJ databases">
        <title>Genomic insights into the taxonomy and metabolism of the cyanobacterium Pannus brasiliensis CCIBt3594.</title>
        <authorList>
            <person name="Machado M."/>
            <person name="Botero N.B."/>
            <person name="Andreote A.P.D."/>
            <person name="Feitosa A.M.T."/>
            <person name="Popin R."/>
            <person name="Sivonen K."/>
            <person name="Fiore M.F."/>
        </authorList>
    </citation>
    <scope>NUCLEOTIDE SEQUENCE [LARGE SCALE GENOMIC DNA]</scope>
    <source>
        <strain evidence="8 9">CCIBt3594</strain>
    </source>
</reference>
<dbReference type="InterPro" id="IPR027417">
    <property type="entry name" value="P-loop_NTPase"/>
</dbReference>
<dbReference type="InterPro" id="IPR051347">
    <property type="entry name" value="Circadian_clock_KaiC-rel"/>
</dbReference>
<proteinExistence type="predicted"/>
<dbReference type="PANTHER" id="PTHR42926:SF1">
    <property type="entry name" value="CIRCADIAN CLOCK OSCILLATOR PROTEIN KAIC 1"/>
    <property type="match status" value="1"/>
</dbReference>
<evidence type="ECO:0000256" key="3">
    <source>
        <dbReference type="ARBA" id="ARBA00022679"/>
    </source>
</evidence>
<dbReference type="PIRSF" id="PIRSF039117">
    <property type="entry name" value="KaiC"/>
    <property type="match status" value="1"/>
</dbReference>
<dbReference type="GO" id="GO:0000287">
    <property type="term" value="F:magnesium ion binding"/>
    <property type="evidence" value="ECO:0007669"/>
    <property type="project" value="InterPro"/>
</dbReference>
<dbReference type="GO" id="GO:0005524">
    <property type="term" value="F:ATP binding"/>
    <property type="evidence" value="ECO:0007669"/>
    <property type="project" value="InterPro"/>
</dbReference>
<dbReference type="GO" id="GO:0003677">
    <property type="term" value="F:DNA binding"/>
    <property type="evidence" value="ECO:0007669"/>
    <property type="project" value="InterPro"/>
</dbReference>
<organism evidence="8 9">
    <name type="scientific">Pannus brasiliensis CCIBt3594</name>
    <dbReference type="NCBI Taxonomy" id="1427578"/>
    <lineage>
        <taxon>Bacteria</taxon>
        <taxon>Bacillati</taxon>
        <taxon>Cyanobacteriota</taxon>
        <taxon>Cyanophyceae</taxon>
        <taxon>Oscillatoriophycideae</taxon>
        <taxon>Chroococcales</taxon>
        <taxon>Microcystaceae</taxon>
        <taxon>Pannus</taxon>
    </lineage>
</organism>
<dbReference type="CDD" id="cd19484">
    <property type="entry name" value="KaiC_C"/>
    <property type="match status" value="1"/>
</dbReference>
<dbReference type="NCBIfam" id="TIGR02655">
    <property type="entry name" value="circ_KaiC"/>
    <property type="match status" value="1"/>
</dbReference>
<dbReference type="Pfam" id="PF06745">
    <property type="entry name" value="ATPase"/>
    <property type="match status" value="2"/>
</dbReference>
<evidence type="ECO:0000256" key="1">
    <source>
        <dbReference type="ARBA" id="ARBA00012513"/>
    </source>
</evidence>
<feature type="domain" description="KaiC" evidence="7">
    <location>
        <begin position="11"/>
        <end position="253"/>
    </location>
</feature>
<dbReference type="InterPro" id="IPR047222">
    <property type="entry name" value="KaiC_C"/>
</dbReference>
<evidence type="ECO:0000259" key="7">
    <source>
        <dbReference type="PROSITE" id="PS51146"/>
    </source>
</evidence>
<dbReference type="SUPFAM" id="SSF52540">
    <property type="entry name" value="P-loop containing nucleoside triphosphate hydrolases"/>
    <property type="match status" value="2"/>
</dbReference>
<comment type="caution">
    <text evidence="8">The sequence shown here is derived from an EMBL/GenBank/DDBJ whole genome shotgun (WGS) entry which is preliminary data.</text>
</comment>
<dbReference type="InterPro" id="IPR047221">
    <property type="entry name" value="KaiC_N"/>
</dbReference>
<dbReference type="GO" id="GO:0004674">
    <property type="term" value="F:protein serine/threonine kinase activity"/>
    <property type="evidence" value="ECO:0007669"/>
    <property type="project" value="UniProtKB-EC"/>
</dbReference>
<dbReference type="InterPro" id="IPR010624">
    <property type="entry name" value="KaiC_dom"/>
</dbReference>
<keyword evidence="3 8" id="KW-0808">Transferase</keyword>
<feature type="domain" description="KaiC" evidence="7">
    <location>
        <begin position="254"/>
        <end position="486"/>
    </location>
</feature>
<dbReference type="InterPro" id="IPR014774">
    <property type="entry name" value="KaiC-like_dom"/>
</dbReference>